<dbReference type="RefSeq" id="WP_075526475.1">
    <property type="nucleotide sequence ID" value="NZ_CP017560.1"/>
</dbReference>
<dbReference type="InterPro" id="IPR011098">
    <property type="entry name" value="G5_dom"/>
</dbReference>
<dbReference type="CDD" id="cd12797">
    <property type="entry name" value="M23_peptidase"/>
    <property type="match status" value="1"/>
</dbReference>
<evidence type="ECO:0000256" key="1">
    <source>
        <dbReference type="ARBA" id="ARBA00022729"/>
    </source>
</evidence>
<dbReference type="Gene3D" id="2.20.230.10">
    <property type="entry name" value="Resuscitation-promoting factor rpfb"/>
    <property type="match status" value="1"/>
</dbReference>
<dbReference type="Gene3D" id="2.70.70.10">
    <property type="entry name" value="Glucose Permease (Domain IIA)"/>
    <property type="match status" value="1"/>
</dbReference>
<dbReference type="Proteomes" id="UP000185746">
    <property type="component" value="Chromosome"/>
</dbReference>
<dbReference type="PROSITE" id="PS51782">
    <property type="entry name" value="LYSM"/>
    <property type="match status" value="1"/>
</dbReference>
<dbReference type="PANTHER" id="PTHR21666:SF270">
    <property type="entry name" value="MUREIN HYDROLASE ACTIVATOR ENVC"/>
    <property type="match status" value="1"/>
</dbReference>
<dbReference type="InterPro" id="IPR018392">
    <property type="entry name" value="LysM"/>
</dbReference>
<reference evidence="4 5" key="1">
    <citation type="submission" date="2016-09" db="EMBL/GenBank/DDBJ databases">
        <title>Complete genome sequence of the Lysinibacillus sphaericus LMG 22257, a specie of Bacillus with ureolytic activity that can effectively biodeposit calcium carbonate.</title>
        <authorList>
            <person name="Yan W."/>
        </authorList>
    </citation>
    <scope>NUCLEOTIDE SEQUENCE [LARGE SCALE GENOMIC DNA]</scope>
    <source>
        <strain evidence="4 5">LMG 22257</strain>
    </source>
</reference>
<dbReference type="Pfam" id="PF01476">
    <property type="entry name" value="LysM"/>
    <property type="match status" value="1"/>
</dbReference>
<dbReference type="AlphaFoldDB" id="A0A1D8JCE5"/>
<dbReference type="GO" id="GO:0004222">
    <property type="term" value="F:metalloendopeptidase activity"/>
    <property type="evidence" value="ECO:0007669"/>
    <property type="project" value="TreeGrafter"/>
</dbReference>
<dbReference type="SUPFAM" id="SSF54106">
    <property type="entry name" value="LysM domain"/>
    <property type="match status" value="1"/>
</dbReference>
<dbReference type="PANTHER" id="PTHR21666">
    <property type="entry name" value="PEPTIDASE-RELATED"/>
    <property type="match status" value="1"/>
</dbReference>
<evidence type="ECO:0008006" key="6">
    <source>
        <dbReference type="Google" id="ProtNLM"/>
    </source>
</evidence>
<dbReference type="InterPro" id="IPR016047">
    <property type="entry name" value="M23ase_b-sheet_dom"/>
</dbReference>
<dbReference type="PROSITE" id="PS51109">
    <property type="entry name" value="G5"/>
    <property type="match status" value="1"/>
</dbReference>
<dbReference type="InterPro" id="IPR036779">
    <property type="entry name" value="LysM_dom_sf"/>
</dbReference>
<proteinExistence type="predicted"/>
<organism evidence="4 5">
    <name type="scientific">Sporosarcina ureilytica</name>
    <dbReference type="NCBI Taxonomy" id="298596"/>
    <lineage>
        <taxon>Bacteria</taxon>
        <taxon>Bacillati</taxon>
        <taxon>Bacillota</taxon>
        <taxon>Bacilli</taxon>
        <taxon>Bacillales</taxon>
        <taxon>Caryophanaceae</taxon>
        <taxon>Sporosarcina</taxon>
    </lineage>
</organism>
<name>A0A1D8JCE5_9BACL</name>
<dbReference type="KEGG" id="surl:BI350_01275"/>
<dbReference type="InterPro" id="IPR050570">
    <property type="entry name" value="Cell_wall_metabolism_enzyme"/>
</dbReference>
<accession>A0A1D8JCE5</accession>
<feature type="domain" description="LysM" evidence="3">
    <location>
        <begin position="229"/>
        <end position="274"/>
    </location>
</feature>
<feature type="domain" description="G5" evidence="2">
    <location>
        <begin position="280"/>
        <end position="361"/>
    </location>
</feature>
<sequence length="489" mass="54206">MLLNKKQRVGKVSRSFKINRFTQIQKIFLISILLYGFQLEAIPVKAKEQDSLQTIYHVYSNDEYIGLLSDKEKLEQLKENIVKERSSQFEDFTLTIGNNLSIIPEKVFSANINDDSILDRLQKTLAVEAEAMGIQVDDEVALYVKDEASYESVIRELKLQTVSEQELDEYEAANKSNSSLPPLKENETRIVDIILSSELQPISGTVAPEEVLTIAEALELLNKGTLEEKTYTVQSGDVLGKIASKYGMSTQKLLEINEGLTEGSVIRIGDELNVTYKEPYVEVEVHYEAKNKLKIAHETVTKNDDSLYKGDHKVTQKGKDGEKVVTELIRKKNGQVIGKSVTEEQIITEPVDEVTVRGTKVIPSRGTGTFKWPAVGGYVSSKMGTRWGRMHNGIDIARPSNRSILAADNGVVVSTGFDGAYGNKIVIDHKNGYRTLYAHLSSIDVKPGQTVTAGSKIGVMGTTGRSTGIHLHFEVTKNGTLLDPLTVLR</sequence>
<dbReference type="SUPFAM" id="SSF51261">
    <property type="entry name" value="Duplicated hybrid motif"/>
    <property type="match status" value="1"/>
</dbReference>
<dbReference type="Gene3D" id="3.10.350.10">
    <property type="entry name" value="LysM domain"/>
    <property type="match status" value="1"/>
</dbReference>
<dbReference type="InterPro" id="IPR011055">
    <property type="entry name" value="Dup_hybrid_motif"/>
</dbReference>
<keyword evidence="1" id="KW-0732">Signal</keyword>
<evidence type="ECO:0000313" key="4">
    <source>
        <dbReference type="EMBL" id="AOV06372.1"/>
    </source>
</evidence>
<dbReference type="Pfam" id="PF07501">
    <property type="entry name" value="G5"/>
    <property type="match status" value="1"/>
</dbReference>
<evidence type="ECO:0000259" key="3">
    <source>
        <dbReference type="PROSITE" id="PS51782"/>
    </source>
</evidence>
<keyword evidence="5" id="KW-1185">Reference proteome</keyword>
<dbReference type="EMBL" id="CP017560">
    <property type="protein sequence ID" value="AOV06372.1"/>
    <property type="molecule type" value="Genomic_DNA"/>
</dbReference>
<dbReference type="SMART" id="SM00257">
    <property type="entry name" value="LysM"/>
    <property type="match status" value="1"/>
</dbReference>
<dbReference type="CDD" id="cd00118">
    <property type="entry name" value="LysM"/>
    <property type="match status" value="1"/>
</dbReference>
<evidence type="ECO:0000259" key="2">
    <source>
        <dbReference type="PROSITE" id="PS51109"/>
    </source>
</evidence>
<dbReference type="Pfam" id="PF01551">
    <property type="entry name" value="Peptidase_M23"/>
    <property type="match status" value="1"/>
</dbReference>
<evidence type="ECO:0000313" key="5">
    <source>
        <dbReference type="Proteomes" id="UP000185746"/>
    </source>
</evidence>
<protein>
    <recommendedName>
        <fullName evidence="6">Peptidase M23</fullName>
    </recommendedName>
</protein>
<dbReference type="SMART" id="SM01208">
    <property type="entry name" value="G5"/>
    <property type="match status" value="1"/>
</dbReference>
<gene>
    <name evidence="4" type="ORF">BI350_01275</name>
</gene>